<evidence type="ECO:0000313" key="2">
    <source>
        <dbReference type="EMBL" id="RZU42903.1"/>
    </source>
</evidence>
<gene>
    <name evidence="2" type="ORF">BDD14_4502</name>
</gene>
<dbReference type="GO" id="GO:0016787">
    <property type="term" value="F:hydrolase activity"/>
    <property type="evidence" value="ECO:0007669"/>
    <property type="project" value="UniProtKB-KW"/>
</dbReference>
<dbReference type="InterPro" id="IPR032466">
    <property type="entry name" value="Metal_Hydrolase"/>
</dbReference>
<dbReference type="Proteomes" id="UP000292958">
    <property type="component" value="Unassembled WGS sequence"/>
</dbReference>
<dbReference type="AlphaFoldDB" id="A0A4Q7Z085"/>
<organism evidence="2 3">
    <name type="scientific">Edaphobacter modestus</name>
    <dbReference type="NCBI Taxonomy" id="388466"/>
    <lineage>
        <taxon>Bacteria</taxon>
        <taxon>Pseudomonadati</taxon>
        <taxon>Acidobacteriota</taxon>
        <taxon>Terriglobia</taxon>
        <taxon>Terriglobales</taxon>
        <taxon>Acidobacteriaceae</taxon>
        <taxon>Edaphobacter</taxon>
    </lineage>
</organism>
<keyword evidence="3" id="KW-1185">Reference proteome</keyword>
<name>A0A4Q7Z085_9BACT</name>
<evidence type="ECO:0000313" key="3">
    <source>
        <dbReference type="Proteomes" id="UP000292958"/>
    </source>
</evidence>
<protein>
    <submittedName>
        <fullName evidence="2">Putative TIM-barrel fold metal-dependent hydrolase</fullName>
    </submittedName>
</protein>
<comment type="caution">
    <text evidence="2">The sequence shown here is derived from an EMBL/GenBank/DDBJ whole genome shotgun (WGS) entry which is preliminary data.</text>
</comment>
<dbReference type="EMBL" id="SHKW01000001">
    <property type="protein sequence ID" value="RZU42903.1"/>
    <property type="molecule type" value="Genomic_DNA"/>
</dbReference>
<keyword evidence="2" id="KW-0378">Hydrolase</keyword>
<proteinExistence type="predicted"/>
<dbReference type="Pfam" id="PF04909">
    <property type="entry name" value="Amidohydro_2"/>
    <property type="match status" value="1"/>
</dbReference>
<dbReference type="PANTHER" id="PTHR35563:SF2">
    <property type="entry name" value="BARREL METAL-DEPENDENT HYDROLASE, PUTATIVE (AFU_ORTHOLOGUE AFUA_1G16240)-RELATED"/>
    <property type="match status" value="1"/>
</dbReference>
<dbReference type="OrthoDB" id="9787654at2"/>
<dbReference type="InterPro" id="IPR052358">
    <property type="entry name" value="Aro_Compnd_Degr_Hydrolases"/>
</dbReference>
<dbReference type="Gene3D" id="3.20.20.140">
    <property type="entry name" value="Metal-dependent hydrolases"/>
    <property type="match status" value="1"/>
</dbReference>
<feature type="domain" description="Amidohydrolase-related" evidence="1">
    <location>
        <begin position="29"/>
        <end position="294"/>
    </location>
</feature>
<dbReference type="InterPro" id="IPR006680">
    <property type="entry name" value="Amidohydro-rel"/>
</dbReference>
<evidence type="ECO:0000259" key="1">
    <source>
        <dbReference type="Pfam" id="PF04909"/>
    </source>
</evidence>
<accession>A0A4Q7Z085</accession>
<dbReference type="PANTHER" id="PTHR35563">
    <property type="entry name" value="BARREL METAL-DEPENDENT HYDROLASE, PUTATIVE (AFU_ORTHOLOGUE AFUA_1G16240)-RELATED"/>
    <property type="match status" value="1"/>
</dbReference>
<sequence length="296" mass="33937">MDRRSFLSGSLKYALVGPGFSPSRRTVMIDSHVHVWKHTPEFPFAEGATPPDFDITAEDLLKLMDSHGVARTVLIQVSHYRWDNRYLLDVLHRHPGKFHGVCRVNPEDPAAPDHLSTLTASGCHGVRLSPDATVKGDWIRGPLMAPLWRRCAQLRIPMTLLLPASRLPDVAPWIEKNPDLTVVIDHMADVPAGDLQQLQLLLAMARYPRVYVKISHMWSLSQKPFPYPDLTDQLLRLRDAFGANRLMWGTDWPILRERLSYDQRVALYRDHLGFLSNPEREEILHRTVQRVWPFGL</sequence>
<dbReference type="SUPFAM" id="SSF51556">
    <property type="entry name" value="Metallo-dependent hydrolases"/>
    <property type="match status" value="1"/>
</dbReference>
<reference evidence="2 3" key="1">
    <citation type="submission" date="2019-02" db="EMBL/GenBank/DDBJ databases">
        <title>Genomic Encyclopedia of Archaeal and Bacterial Type Strains, Phase II (KMG-II): from individual species to whole genera.</title>
        <authorList>
            <person name="Goeker M."/>
        </authorList>
    </citation>
    <scope>NUCLEOTIDE SEQUENCE [LARGE SCALE GENOMIC DNA]</scope>
    <source>
        <strain evidence="2 3">DSM 18101</strain>
    </source>
</reference>
<dbReference type="RefSeq" id="WP_130421058.1">
    <property type="nucleotide sequence ID" value="NZ_SHKW01000001.1"/>
</dbReference>